<reference evidence="1" key="2">
    <citation type="submission" date="2024-03" db="EMBL/GenBank/DDBJ databases">
        <authorList>
            <person name="Ni Y."/>
            <person name="Xu T."/>
            <person name="Yan S."/>
            <person name="Chen L."/>
            <person name="Wang Y."/>
        </authorList>
    </citation>
    <scope>NUCLEOTIDE SEQUENCE</scope>
    <source>
        <strain evidence="1">NBD1</strain>
    </source>
</reference>
<protein>
    <submittedName>
        <fullName evidence="1">ORF31</fullName>
    </submittedName>
</protein>
<organism evidence="1">
    <name type="scientific">Nitrosopumilaceae spindle-shaped virus</name>
    <dbReference type="NCBI Taxonomy" id="3065433"/>
    <lineage>
        <taxon>Viruses</taxon>
    </lineage>
</organism>
<accession>A0AAT9JAF1</accession>
<evidence type="ECO:0000313" key="1">
    <source>
        <dbReference type="EMBL" id="DBA51947.1"/>
    </source>
</evidence>
<sequence length="33" mass="3983">MFNFYQHTKKNCWKCGQRIVNYPCSNCGQEIIK</sequence>
<name>A0AAT9JAF1_9VIRU</name>
<dbReference type="EMBL" id="BK067787">
    <property type="protein sequence ID" value="DBA51947.1"/>
    <property type="molecule type" value="Genomic_DNA"/>
</dbReference>
<proteinExistence type="predicted"/>
<reference evidence="1" key="1">
    <citation type="journal article" date="2024" name="Environ. Microbiol. Rep.">
        <title>Hiding in plain sight: The discovery of complete genomes of 11 hypothetical spindle-shaped viruses that putatively infect mesophilic ammonia-oxidizing archaea.</title>
        <authorList>
            <person name="Ni Y."/>
            <person name="Xu T."/>
            <person name="Yan S."/>
            <person name="Chen L."/>
            <person name="Wang Y."/>
        </authorList>
    </citation>
    <scope>NUCLEOTIDE SEQUENCE</scope>
    <source>
        <strain evidence="1">NBD1</strain>
    </source>
</reference>